<gene>
    <name evidence="4" type="ORF">PPRIM_AZ9-3.1.T0440243</name>
</gene>
<reference evidence="4" key="1">
    <citation type="submission" date="2021-01" db="EMBL/GenBank/DDBJ databases">
        <authorList>
            <consortium name="Genoscope - CEA"/>
            <person name="William W."/>
        </authorList>
    </citation>
    <scope>NUCLEOTIDE SEQUENCE</scope>
</reference>
<dbReference type="PANTHER" id="PTHR47978">
    <property type="match status" value="1"/>
</dbReference>
<protein>
    <submittedName>
        <fullName evidence="4">Uncharacterized protein</fullName>
    </submittedName>
</protein>
<organism evidence="4 5">
    <name type="scientific">Paramecium primaurelia</name>
    <dbReference type="NCBI Taxonomy" id="5886"/>
    <lineage>
        <taxon>Eukaryota</taxon>
        <taxon>Sar</taxon>
        <taxon>Alveolata</taxon>
        <taxon>Ciliophora</taxon>
        <taxon>Intramacronucleata</taxon>
        <taxon>Oligohymenophorea</taxon>
        <taxon>Peniculida</taxon>
        <taxon>Parameciidae</taxon>
        <taxon>Paramecium</taxon>
    </lineage>
</organism>
<dbReference type="OMA" id="ILMMNEI"/>
<dbReference type="InterPro" id="IPR001806">
    <property type="entry name" value="Small_GTPase"/>
</dbReference>
<sequence>MNNENQDKKWDYQIKIILLGSCGTGKTNFISKICRNQFDIESHSTIGIEFGVRDVIVESHLFRLQLWDTAGQEKFLSMTSGYFKNAAGVFLLYDITKKDSFDQIQTWLKMCKQYLDQYCVLYLVGNKIDLQYLREVNRSSGQSFAQVNQLLFEECSAASGEKIEDILKEMVSNIYQILMMNEIQVENPQSKSSLSIKSNQNTLNSCCI</sequence>
<proteinExistence type="predicted"/>
<dbReference type="SMART" id="SM00173">
    <property type="entry name" value="RAS"/>
    <property type="match status" value="1"/>
</dbReference>
<dbReference type="SMART" id="SM00174">
    <property type="entry name" value="RHO"/>
    <property type="match status" value="1"/>
</dbReference>
<evidence type="ECO:0000313" key="4">
    <source>
        <dbReference type="EMBL" id="CAD8069797.1"/>
    </source>
</evidence>
<dbReference type="GO" id="GO:0005525">
    <property type="term" value="F:GTP binding"/>
    <property type="evidence" value="ECO:0007669"/>
    <property type="project" value="UniProtKB-KW"/>
</dbReference>
<keyword evidence="5" id="KW-1185">Reference proteome</keyword>
<evidence type="ECO:0000256" key="3">
    <source>
        <dbReference type="ARBA" id="ARBA00023288"/>
    </source>
</evidence>
<dbReference type="AlphaFoldDB" id="A0A8S1LPV5"/>
<accession>A0A8S1LPV5</accession>
<dbReference type="SMART" id="SM00175">
    <property type="entry name" value="RAB"/>
    <property type="match status" value="1"/>
</dbReference>
<dbReference type="NCBIfam" id="TIGR00231">
    <property type="entry name" value="small_GTP"/>
    <property type="match status" value="1"/>
</dbReference>
<dbReference type="Pfam" id="PF00071">
    <property type="entry name" value="Ras"/>
    <property type="match status" value="1"/>
</dbReference>
<dbReference type="PROSITE" id="PS51421">
    <property type="entry name" value="RAS"/>
    <property type="match status" value="1"/>
</dbReference>
<keyword evidence="3" id="KW-0449">Lipoprotein</keyword>
<evidence type="ECO:0000256" key="2">
    <source>
        <dbReference type="ARBA" id="ARBA00023134"/>
    </source>
</evidence>
<keyword evidence="2" id="KW-0342">GTP-binding</keyword>
<dbReference type="EMBL" id="CAJJDM010000044">
    <property type="protein sequence ID" value="CAD8069797.1"/>
    <property type="molecule type" value="Genomic_DNA"/>
</dbReference>
<keyword evidence="1" id="KW-0547">Nucleotide-binding</keyword>
<evidence type="ECO:0000313" key="5">
    <source>
        <dbReference type="Proteomes" id="UP000688137"/>
    </source>
</evidence>
<comment type="caution">
    <text evidence="4">The sequence shown here is derived from an EMBL/GenBank/DDBJ whole genome shotgun (WGS) entry which is preliminary data.</text>
</comment>
<dbReference type="GO" id="GO:0003924">
    <property type="term" value="F:GTPase activity"/>
    <property type="evidence" value="ECO:0007669"/>
    <property type="project" value="InterPro"/>
</dbReference>
<dbReference type="InterPro" id="IPR005225">
    <property type="entry name" value="Small_GTP-bd"/>
</dbReference>
<dbReference type="CDD" id="cd00154">
    <property type="entry name" value="Rab"/>
    <property type="match status" value="1"/>
</dbReference>
<dbReference type="Proteomes" id="UP000688137">
    <property type="component" value="Unassembled WGS sequence"/>
</dbReference>
<name>A0A8S1LPV5_PARPR</name>
<dbReference type="SMART" id="SM00176">
    <property type="entry name" value="RAN"/>
    <property type="match status" value="1"/>
</dbReference>
<dbReference type="FunFam" id="3.40.50.300:FF:001129">
    <property type="entry name" value="ras-related protein Rab-44 isoform X2"/>
    <property type="match status" value="1"/>
</dbReference>
<dbReference type="PROSITE" id="PS51419">
    <property type="entry name" value="RAB"/>
    <property type="match status" value="1"/>
</dbReference>
<evidence type="ECO:0000256" key="1">
    <source>
        <dbReference type="ARBA" id="ARBA00022741"/>
    </source>
</evidence>